<dbReference type="AlphaFoldDB" id="A0A9W7AGM4"/>
<keyword evidence="2" id="KW-1185">Reference proteome</keyword>
<evidence type="ECO:0000313" key="1">
    <source>
        <dbReference type="EMBL" id="GMH70231.1"/>
    </source>
</evidence>
<dbReference type="EMBL" id="BRXW01000617">
    <property type="protein sequence ID" value="GMH70231.1"/>
    <property type="molecule type" value="Genomic_DNA"/>
</dbReference>
<comment type="caution">
    <text evidence="1">The sequence shown here is derived from an EMBL/GenBank/DDBJ whole genome shotgun (WGS) entry which is preliminary data.</text>
</comment>
<dbReference type="Proteomes" id="UP001165122">
    <property type="component" value="Unassembled WGS sequence"/>
</dbReference>
<protein>
    <submittedName>
        <fullName evidence="1">Uncharacterized protein</fullName>
    </submittedName>
</protein>
<organism evidence="1 2">
    <name type="scientific">Triparma laevis f. longispina</name>
    <dbReference type="NCBI Taxonomy" id="1714387"/>
    <lineage>
        <taxon>Eukaryota</taxon>
        <taxon>Sar</taxon>
        <taxon>Stramenopiles</taxon>
        <taxon>Ochrophyta</taxon>
        <taxon>Bolidophyceae</taxon>
        <taxon>Parmales</taxon>
        <taxon>Triparmaceae</taxon>
        <taxon>Triparma</taxon>
    </lineage>
</organism>
<proteinExistence type="predicted"/>
<sequence>MGCLNSIPAHECVANDIRNNVWGKVAVRFESWEVTADDIFFEPDEHVLEEDFPKGLEYTNKVWDLVKDDERNICKMKAEQTGAFPAHVCYKIADLDLIKAIVAKNPEALKQKCEDLEAIDEDDHMDFDAPEPAMLTPYEHVLAYGYRYHYISDLAPILEALDFGTEEDPNPAAGSSPVREDDLTFLIKNQKYDKVMSRFAAAVPM</sequence>
<accession>A0A9W7AGM4</accession>
<evidence type="ECO:0000313" key="2">
    <source>
        <dbReference type="Proteomes" id="UP001165122"/>
    </source>
</evidence>
<reference evidence="2" key="1">
    <citation type="journal article" date="2023" name="Commun. Biol.">
        <title>Genome analysis of Parmales, the sister group of diatoms, reveals the evolutionary specialization of diatoms from phago-mixotrophs to photoautotrophs.</title>
        <authorList>
            <person name="Ban H."/>
            <person name="Sato S."/>
            <person name="Yoshikawa S."/>
            <person name="Yamada K."/>
            <person name="Nakamura Y."/>
            <person name="Ichinomiya M."/>
            <person name="Sato N."/>
            <person name="Blanc-Mathieu R."/>
            <person name="Endo H."/>
            <person name="Kuwata A."/>
            <person name="Ogata H."/>
        </authorList>
    </citation>
    <scope>NUCLEOTIDE SEQUENCE [LARGE SCALE GENOMIC DNA]</scope>
    <source>
        <strain evidence="2">NIES 3700</strain>
    </source>
</reference>
<gene>
    <name evidence="1" type="ORF">TrLO_g1611</name>
</gene>
<name>A0A9W7AGM4_9STRA</name>